<dbReference type="Proteomes" id="UP000595656">
    <property type="component" value="Segment"/>
</dbReference>
<evidence type="ECO:0000313" key="1">
    <source>
        <dbReference type="EMBL" id="QPX75134.1"/>
    </source>
</evidence>
<dbReference type="Pfam" id="PF05939">
    <property type="entry name" value="Phage_min_tail"/>
    <property type="match status" value="1"/>
</dbReference>
<sequence length="111" mass="12846">MKTFPWRPVPKPTINSSPESVIAKFGNGYEQTAPAGLNSDLKTYNQRYIVQEVDRMRFNEFMNEHGTHKAYMVFSYSRMKMVSVRNNNWSETPHTGAGYSEFTVNMREVIA</sequence>
<protein>
    <submittedName>
        <fullName evidence="1">Putative minor tail protein</fullName>
    </submittedName>
</protein>
<gene>
    <name evidence="1" type="ORF">BIGDOG_30</name>
</gene>
<organism evidence="1 2">
    <name type="scientific">Serratia phage vB_SmaS_Bigdog</name>
    <dbReference type="NCBI Taxonomy" id="2777364"/>
    <lineage>
        <taxon>Viruses</taxon>
        <taxon>Duplodnaviria</taxon>
        <taxon>Heunggongvirae</taxon>
        <taxon>Uroviricota</taxon>
        <taxon>Caudoviricetes</taxon>
        <taxon>Bonzeevirus</taxon>
        <taxon>Bonzeevirus bigdog</taxon>
    </lineage>
</organism>
<accession>A0A7T3NA19</accession>
<dbReference type="EMBL" id="MW021763">
    <property type="protein sequence ID" value="QPX75134.1"/>
    <property type="molecule type" value="Genomic_DNA"/>
</dbReference>
<reference evidence="1 2" key="1">
    <citation type="submission" date="2020-09" db="EMBL/GenBank/DDBJ databases">
        <authorList>
            <person name="Hogan T.J."/>
            <person name="Wilson M.E."/>
            <person name="Walker J.K."/>
            <person name="Johnson L."/>
            <person name="Sharma R."/>
            <person name="Grose J.H."/>
        </authorList>
    </citation>
    <scope>NUCLEOTIDE SEQUENCE [LARGE SCALE GENOMIC DNA]</scope>
</reference>
<evidence type="ECO:0000313" key="2">
    <source>
        <dbReference type="Proteomes" id="UP000595656"/>
    </source>
</evidence>
<keyword evidence="2" id="KW-1185">Reference proteome</keyword>
<name>A0A7T3NA19_9CAUD</name>
<dbReference type="InterPro" id="IPR010265">
    <property type="entry name" value="Phage_lambda_TipM"/>
</dbReference>
<proteinExistence type="predicted"/>